<proteinExistence type="predicted"/>
<evidence type="ECO:0000313" key="1">
    <source>
        <dbReference type="EMBL" id="KAI4312867.1"/>
    </source>
</evidence>
<dbReference type="Proteomes" id="UP001057402">
    <property type="component" value="Chromosome 11"/>
</dbReference>
<evidence type="ECO:0000313" key="2">
    <source>
        <dbReference type="Proteomes" id="UP001057402"/>
    </source>
</evidence>
<dbReference type="EMBL" id="CM042890">
    <property type="protein sequence ID" value="KAI4312867.1"/>
    <property type="molecule type" value="Genomic_DNA"/>
</dbReference>
<reference evidence="2" key="1">
    <citation type="journal article" date="2023" name="Front. Plant Sci.">
        <title>Chromosomal-level genome assembly of Melastoma candidum provides insights into trichome evolution.</title>
        <authorList>
            <person name="Zhong Y."/>
            <person name="Wu W."/>
            <person name="Sun C."/>
            <person name="Zou P."/>
            <person name="Liu Y."/>
            <person name="Dai S."/>
            <person name="Zhou R."/>
        </authorList>
    </citation>
    <scope>NUCLEOTIDE SEQUENCE [LARGE SCALE GENOMIC DNA]</scope>
</reference>
<gene>
    <name evidence="1" type="ORF">MLD38_037657</name>
</gene>
<accession>A0ACB9LPH6</accession>
<comment type="caution">
    <text evidence="1">The sequence shown here is derived from an EMBL/GenBank/DDBJ whole genome shotgun (WGS) entry which is preliminary data.</text>
</comment>
<sequence>MPSFKTPFQGFSVKFSPFYPNLLLVTTAHNFGILGNHRLHVLSLVDSARPAPITSPFTFEPPTASTTSLGPNPTTPSSSSSSLTVPSSSSTPP</sequence>
<protein>
    <submittedName>
        <fullName evidence="1">Uncharacterized protein</fullName>
    </submittedName>
</protein>
<keyword evidence="2" id="KW-1185">Reference proteome</keyword>
<organism evidence="1 2">
    <name type="scientific">Melastoma candidum</name>
    <dbReference type="NCBI Taxonomy" id="119954"/>
    <lineage>
        <taxon>Eukaryota</taxon>
        <taxon>Viridiplantae</taxon>
        <taxon>Streptophyta</taxon>
        <taxon>Embryophyta</taxon>
        <taxon>Tracheophyta</taxon>
        <taxon>Spermatophyta</taxon>
        <taxon>Magnoliopsida</taxon>
        <taxon>eudicotyledons</taxon>
        <taxon>Gunneridae</taxon>
        <taxon>Pentapetalae</taxon>
        <taxon>rosids</taxon>
        <taxon>malvids</taxon>
        <taxon>Myrtales</taxon>
        <taxon>Melastomataceae</taxon>
        <taxon>Melastomatoideae</taxon>
        <taxon>Melastomateae</taxon>
        <taxon>Melastoma</taxon>
    </lineage>
</organism>
<name>A0ACB9LPH6_9MYRT</name>